<dbReference type="Proteomes" id="UP001500305">
    <property type="component" value="Unassembled WGS sequence"/>
</dbReference>
<evidence type="ECO:0000313" key="2">
    <source>
        <dbReference type="EMBL" id="GAA2269591.1"/>
    </source>
</evidence>
<proteinExistence type="predicted"/>
<protein>
    <submittedName>
        <fullName evidence="2">Uncharacterized protein</fullName>
    </submittedName>
</protein>
<comment type="caution">
    <text evidence="2">The sequence shown here is derived from an EMBL/GenBank/DDBJ whole genome shotgun (WGS) entry which is preliminary data.</text>
</comment>
<accession>A0ABP5RS95</accession>
<organism evidence="2 3">
    <name type="scientific">Kitasatospora cystarginea</name>
    <dbReference type="NCBI Taxonomy" id="58350"/>
    <lineage>
        <taxon>Bacteria</taxon>
        <taxon>Bacillati</taxon>
        <taxon>Actinomycetota</taxon>
        <taxon>Actinomycetes</taxon>
        <taxon>Kitasatosporales</taxon>
        <taxon>Streptomycetaceae</taxon>
        <taxon>Kitasatospora</taxon>
    </lineage>
</organism>
<gene>
    <name evidence="2" type="ORF">GCM10010430_64030</name>
</gene>
<evidence type="ECO:0000256" key="1">
    <source>
        <dbReference type="SAM" id="MobiDB-lite"/>
    </source>
</evidence>
<evidence type="ECO:0000313" key="3">
    <source>
        <dbReference type="Proteomes" id="UP001500305"/>
    </source>
</evidence>
<feature type="compositionally biased region" description="Basic and acidic residues" evidence="1">
    <location>
        <begin position="1"/>
        <end position="13"/>
    </location>
</feature>
<name>A0ABP5RS95_9ACTN</name>
<feature type="region of interest" description="Disordered" evidence="1">
    <location>
        <begin position="1"/>
        <end position="44"/>
    </location>
</feature>
<keyword evidence="3" id="KW-1185">Reference proteome</keyword>
<reference evidence="3" key="1">
    <citation type="journal article" date="2019" name="Int. J. Syst. Evol. Microbiol.">
        <title>The Global Catalogue of Microorganisms (GCM) 10K type strain sequencing project: providing services to taxonomists for standard genome sequencing and annotation.</title>
        <authorList>
            <consortium name="The Broad Institute Genomics Platform"/>
            <consortium name="The Broad Institute Genome Sequencing Center for Infectious Disease"/>
            <person name="Wu L."/>
            <person name="Ma J."/>
        </authorList>
    </citation>
    <scope>NUCLEOTIDE SEQUENCE [LARGE SCALE GENOMIC DNA]</scope>
    <source>
        <strain evidence="3">JCM 7356</strain>
    </source>
</reference>
<sequence length="126" mass="13782">MRSCSDRGMESRSRRSTPLLLRDSGGTGVPPLRWAGSGVRSGGQEAGDRLEEFFTFIDPVRVTDVFAEELRDQLAQARLDLAAAREAGDEDGIDAYRGRITGLLRIAARHSITVPHEPDDDVGDED</sequence>
<dbReference type="EMBL" id="BAAATR010000039">
    <property type="protein sequence ID" value="GAA2269591.1"/>
    <property type="molecule type" value="Genomic_DNA"/>
</dbReference>